<reference evidence="3 4" key="1">
    <citation type="submission" date="2021-06" db="EMBL/GenBank/DDBJ databases">
        <title>Caerostris darwini draft genome.</title>
        <authorList>
            <person name="Kono N."/>
            <person name="Arakawa K."/>
        </authorList>
    </citation>
    <scope>NUCLEOTIDE SEQUENCE [LARGE SCALE GENOMIC DNA]</scope>
</reference>
<evidence type="ECO:0008006" key="5">
    <source>
        <dbReference type="Google" id="ProtNLM"/>
    </source>
</evidence>
<dbReference type="Proteomes" id="UP001054837">
    <property type="component" value="Unassembled WGS sequence"/>
</dbReference>
<feature type="transmembrane region" description="Helical" evidence="2">
    <location>
        <begin position="262"/>
        <end position="284"/>
    </location>
</feature>
<name>A0AAV4TZU1_9ARAC</name>
<evidence type="ECO:0000256" key="2">
    <source>
        <dbReference type="SAM" id="Phobius"/>
    </source>
</evidence>
<evidence type="ECO:0000256" key="1">
    <source>
        <dbReference type="SAM" id="MobiDB-lite"/>
    </source>
</evidence>
<accession>A0AAV4TZU1</accession>
<feature type="transmembrane region" description="Helical" evidence="2">
    <location>
        <begin position="137"/>
        <end position="160"/>
    </location>
</feature>
<feature type="compositionally biased region" description="Polar residues" evidence="1">
    <location>
        <begin position="11"/>
        <end position="20"/>
    </location>
</feature>
<evidence type="ECO:0000313" key="3">
    <source>
        <dbReference type="EMBL" id="GIY50748.1"/>
    </source>
</evidence>
<feature type="transmembrane region" description="Helical" evidence="2">
    <location>
        <begin position="83"/>
        <end position="104"/>
    </location>
</feature>
<dbReference type="EMBL" id="BPLQ01010440">
    <property type="protein sequence ID" value="GIY50748.1"/>
    <property type="molecule type" value="Genomic_DNA"/>
</dbReference>
<feature type="transmembrane region" description="Helical" evidence="2">
    <location>
        <begin position="296"/>
        <end position="320"/>
    </location>
</feature>
<dbReference type="AlphaFoldDB" id="A0AAV4TZU1"/>
<keyword evidence="4" id="KW-1185">Reference proteome</keyword>
<feature type="transmembrane region" description="Helical" evidence="2">
    <location>
        <begin position="197"/>
        <end position="215"/>
    </location>
</feature>
<evidence type="ECO:0000313" key="4">
    <source>
        <dbReference type="Proteomes" id="UP001054837"/>
    </source>
</evidence>
<protein>
    <recommendedName>
        <fullName evidence="5">Odorant receptor</fullName>
    </recommendedName>
</protein>
<gene>
    <name evidence="3" type="primary">AVEN_208399_1</name>
    <name evidence="3" type="ORF">CDAR_476721</name>
</gene>
<feature type="region of interest" description="Disordered" evidence="1">
    <location>
        <begin position="1"/>
        <end position="20"/>
    </location>
</feature>
<keyword evidence="2" id="KW-0472">Membrane</keyword>
<feature type="transmembrane region" description="Helical" evidence="2">
    <location>
        <begin position="379"/>
        <end position="396"/>
    </location>
</feature>
<proteinExistence type="predicted"/>
<keyword evidence="2" id="KW-1133">Transmembrane helix</keyword>
<comment type="caution">
    <text evidence="3">The sequence shown here is derived from an EMBL/GenBank/DDBJ whole genome shotgun (WGS) entry which is preliminary data.</text>
</comment>
<keyword evidence="2" id="KW-0812">Transmembrane</keyword>
<sequence>MTKLKKRKVDSCSTDSETNSTYNEINSRWLIRCFIVIGIPFYDYGLEQNKKIMTTMKLLLELFFTSFGVYLIYNSFIGFPAHSLFLFLTTAALTITLMTFRLSVAFKRSQILHMVTALKKFRNKHYKEYHRCTKYEIAIACGFIIGIPLITSFIFMLFLIQSSDEAKYSLKPNIMHDCVENPTCVTLVFPIYSSVYTLYYIITPSLCMTLFFFTYRTYENSLKCMLVGIHHSLVTNLTCQNIDKNMSSIIEATKVHQLIEDVLSPSIFLTYVLVFINFLLLVTINATEFDNSIVNLKTVGCLIMLAWSSGCFFHLTLIGAKLTDICNEWKYLQQNIVHNCTRKQIYGSDVILHLLLFNETSKLNLAFTGWGMFQLDRSLLLTMVGVIISYGVLIVTI</sequence>
<feature type="transmembrane region" description="Helical" evidence="2">
    <location>
        <begin position="58"/>
        <end position="77"/>
    </location>
</feature>
<organism evidence="3 4">
    <name type="scientific">Caerostris darwini</name>
    <dbReference type="NCBI Taxonomy" id="1538125"/>
    <lineage>
        <taxon>Eukaryota</taxon>
        <taxon>Metazoa</taxon>
        <taxon>Ecdysozoa</taxon>
        <taxon>Arthropoda</taxon>
        <taxon>Chelicerata</taxon>
        <taxon>Arachnida</taxon>
        <taxon>Araneae</taxon>
        <taxon>Araneomorphae</taxon>
        <taxon>Entelegynae</taxon>
        <taxon>Araneoidea</taxon>
        <taxon>Araneidae</taxon>
        <taxon>Caerostris</taxon>
    </lineage>
</organism>